<keyword evidence="2" id="KW-0732">Signal</keyword>
<evidence type="ECO:0000313" key="5">
    <source>
        <dbReference type="Proteomes" id="UP000663828"/>
    </source>
</evidence>
<dbReference type="EMBL" id="CAJNOJ010000162">
    <property type="protein sequence ID" value="CAF1224462.1"/>
    <property type="molecule type" value="Genomic_DNA"/>
</dbReference>
<reference evidence="3" key="1">
    <citation type="submission" date="2021-02" db="EMBL/GenBank/DDBJ databases">
        <authorList>
            <person name="Nowell W R."/>
        </authorList>
    </citation>
    <scope>NUCLEOTIDE SEQUENCE</scope>
</reference>
<dbReference type="Proteomes" id="UP000663828">
    <property type="component" value="Unassembled WGS sequence"/>
</dbReference>
<dbReference type="Proteomes" id="UP000663852">
    <property type="component" value="Unassembled WGS sequence"/>
</dbReference>
<evidence type="ECO:0000313" key="3">
    <source>
        <dbReference type="EMBL" id="CAF1224462.1"/>
    </source>
</evidence>
<evidence type="ECO:0008006" key="7">
    <source>
        <dbReference type="Google" id="ProtNLM"/>
    </source>
</evidence>
<dbReference type="OrthoDB" id="10059279at2759"/>
<protein>
    <recommendedName>
        <fullName evidence="7">Apple domain-containing protein</fullName>
    </recommendedName>
</protein>
<organism evidence="3 6">
    <name type="scientific">Adineta ricciae</name>
    <name type="common">Rotifer</name>
    <dbReference type="NCBI Taxonomy" id="249248"/>
    <lineage>
        <taxon>Eukaryota</taxon>
        <taxon>Metazoa</taxon>
        <taxon>Spiralia</taxon>
        <taxon>Gnathifera</taxon>
        <taxon>Rotifera</taxon>
        <taxon>Eurotatoria</taxon>
        <taxon>Bdelloidea</taxon>
        <taxon>Adinetida</taxon>
        <taxon>Adinetidae</taxon>
        <taxon>Adineta</taxon>
    </lineage>
</organism>
<evidence type="ECO:0000256" key="1">
    <source>
        <dbReference type="SAM" id="MobiDB-lite"/>
    </source>
</evidence>
<comment type="caution">
    <text evidence="3">The sequence shown here is derived from an EMBL/GenBank/DDBJ whole genome shotgun (WGS) entry which is preliminary data.</text>
</comment>
<feature type="chain" id="PRO_5036226506" description="Apple domain-containing protein" evidence="2">
    <location>
        <begin position="16"/>
        <end position="300"/>
    </location>
</feature>
<feature type="signal peptide" evidence="2">
    <location>
        <begin position="1"/>
        <end position="15"/>
    </location>
</feature>
<sequence>MYLFINYFFIPLVHAVIVTQVHRSRIFYPASSCFFLRNASSMVNPSIQSCTWECIYENNCRTAVYDYDHKVCSLFSETCSPNSIQAPSGNVRASVICCRQSYGATTACPSISATTILTPASTSSRSTSTSTSTTSTSTSSRSTSTPTSTMPRSTSSIAISTGTLLISTSTTCTSCVIVPSHQNSAINYQVERLDFNCTSALSNFTLVYVVKRNNNETYAKQYATFGSGITNMTAVQTASVITYVWYTLPDAIINFAGFPYSTEAQFYHDSNGSSRYTGDDTWSMTFQSVCGGWVNYTGTF</sequence>
<feature type="region of interest" description="Disordered" evidence="1">
    <location>
        <begin position="121"/>
        <end position="154"/>
    </location>
</feature>
<keyword evidence="5" id="KW-1185">Reference proteome</keyword>
<name>A0A814Y4W6_ADIRI</name>
<evidence type="ECO:0000256" key="2">
    <source>
        <dbReference type="SAM" id="SignalP"/>
    </source>
</evidence>
<evidence type="ECO:0000313" key="6">
    <source>
        <dbReference type="Proteomes" id="UP000663852"/>
    </source>
</evidence>
<evidence type="ECO:0000313" key="4">
    <source>
        <dbReference type="EMBL" id="CAF1257301.1"/>
    </source>
</evidence>
<gene>
    <name evidence="3" type="ORF">EDS130_LOCUS26598</name>
    <name evidence="4" type="ORF">XAT740_LOCUS26585</name>
</gene>
<dbReference type="AlphaFoldDB" id="A0A814Y4W6"/>
<proteinExistence type="predicted"/>
<accession>A0A814Y4W6</accession>
<dbReference type="EMBL" id="CAJNOR010002169">
    <property type="protein sequence ID" value="CAF1257301.1"/>
    <property type="molecule type" value="Genomic_DNA"/>
</dbReference>